<evidence type="ECO:0000256" key="2">
    <source>
        <dbReference type="ARBA" id="ARBA00022801"/>
    </source>
</evidence>
<evidence type="ECO:0000256" key="1">
    <source>
        <dbReference type="ARBA" id="ARBA00005964"/>
    </source>
</evidence>
<accession>A0ABT6YDN4</accession>
<dbReference type="InterPro" id="IPR050309">
    <property type="entry name" value="Type-B_Carboxylest/Lipase"/>
</dbReference>
<proteinExistence type="inferred from homology"/>
<comment type="similarity">
    <text evidence="1 3">Belongs to the type-B carboxylesterase/lipase family.</text>
</comment>
<dbReference type="InterPro" id="IPR002018">
    <property type="entry name" value="CarbesteraseB"/>
</dbReference>
<dbReference type="SUPFAM" id="SSF53474">
    <property type="entry name" value="alpha/beta-Hydrolases"/>
    <property type="match status" value="1"/>
</dbReference>
<protein>
    <recommendedName>
        <fullName evidence="3">Carboxylic ester hydrolase</fullName>
        <ecNumber evidence="3">3.1.1.-</ecNumber>
    </recommendedName>
</protein>
<name>A0ABT6YDN4_9BACT</name>
<dbReference type="PANTHER" id="PTHR11559">
    <property type="entry name" value="CARBOXYLESTERASE"/>
    <property type="match status" value="1"/>
</dbReference>
<dbReference type="PROSITE" id="PS00941">
    <property type="entry name" value="CARBOXYLESTERASE_B_2"/>
    <property type="match status" value="1"/>
</dbReference>
<evidence type="ECO:0000313" key="5">
    <source>
        <dbReference type="EMBL" id="MDI9861696.1"/>
    </source>
</evidence>
<feature type="signal peptide" evidence="3">
    <location>
        <begin position="1"/>
        <end position="21"/>
    </location>
</feature>
<dbReference type="InterPro" id="IPR019826">
    <property type="entry name" value="Carboxylesterase_B_AS"/>
</dbReference>
<gene>
    <name evidence="5" type="ORF">QM524_20920</name>
</gene>
<reference evidence="5 6" key="1">
    <citation type="submission" date="2023-05" db="EMBL/GenBank/DDBJ databases">
        <title>Novel species of genus Flectobacillus isolated from stream in China.</title>
        <authorList>
            <person name="Lu H."/>
        </authorList>
    </citation>
    <scope>NUCLEOTIDE SEQUENCE [LARGE SCALE GENOMIC DNA]</scope>
    <source>
        <strain evidence="5 6">KCTC 42575</strain>
    </source>
</reference>
<evidence type="ECO:0000256" key="3">
    <source>
        <dbReference type="RuleBase" id="RU361235"/>
    </source>
</evidence>
<feature type="domain" description="Carboxylesterase type B" evidence="4">
    <location>
        <begin position="32"/>
        <end position="536"/>
    </location>
</feature>
<dbReference type="EMBL" id="JASHIF010000021">
    <property type="protein sequence ID" value="MDI9861696.1"/>
    <property type="molecule type" value="Genomic_DNA"/>
</dbReference>
<evidence type="ECO:0000259" key="4">
    <source>
        <dbReference type="Pfam" id="PF00135"/>
    </source>
</evidence>
<keyword evidence="3" id="KW-0732">Signal</keyword>
<dbReference type="Gene3D" id="3.40.50.1820">
    <property type="entry name" value="alpha/beta hydrolase"/>
    <property type="match status" value="1"/>
</dbReference>
<organism evidence="5 6">
    <name type="scientific">Flectobacillus roseus</name>
    <dbReference type="NCBI Taxonomy" id="502259"/>
    <lineage>
        <taxon>Bacteria</taxon>
        <taxon>Pseudomonadati</taxon>
        <taxon>Bacteroidota</taxon>
        <taxon>Cytophagia</taxon>
        <taxon>Cytophagales</taxon>
        <taxon>Flectobacillaceae</taxon>
        <taxon>Flectobacillus</taxon>
    </lineage>
</organism>
<keyword evidence="2 3" id="KW-0378">Hydrolase</keyword>
<feature type="chain" id="PRO_5044999656" description="Carboxylic ester hydrolase" evidence="3">
    <location>
        <begin position="22"/>
        <end position="544"/>
    </location>
</feature>
<dbReference type="InterPro" id="IPR029058">
    <property type="entry name" value="AB_hydrolase_fold"/>
</dbReference>
<dbReference type="InterPro" id="IPR019819">
    <property type="entry name" value="Carboxylesterase_B_CS"/>
</dbReference>
<evidence type="ECO:0000313" key="6">
    <source>
        <dbReference type="Proteomes" id="UP001236507"/>
    </source>
</evidence>
<dbReference type="PROSITE" id="PS00122">
    <property type="entry name" value="CARBOXYLESTERASE_B_1"/>
    <property type="match status" value="1"/>
</dbReference>
<comment type="caution">
    <text evidence="5">The sequence shown here is derived from an EMBL/GenBank/DDBJ whole genome shotgun (WGS) entry which is preliminary data.</text>
</comment>
<sequence length="544" mass="59725">MKKHLTILASVICLATSTMIAQTNFNFPVQTSIDNGVIEGNFDTQTGIQTYFGIPFAKPPVGPLRWKAPQPIDNWTGIKETKKFGPRPVQAIVFGDMASRSNGLSEDCLYLNVWTPAKRNTKDLPVLVYFYGGGNVAGDGSEPRYDGGTMAKKGIVVVTCNYRLNIFGNFAHPELSAESPYKGSGNYGYLDQVAALQWVKRNIAKFGGNPNQVTIAGESAGSIAVSYQMGSPLSKGLFHGAIGESGAGINPTMAPVTLAEAEKQGSDFAKSAGVPSLKQLRAMSTRELYEIYNESKRFGFPVVLDGHFLPKTLPQIFEAKQQAQVPLLLGWNSAEIPGMAFMMGQPYTTEKFIERVKKEYPNDADKVLALYPHATEKEVELSATQLASDRFISYSTWKWFDLHRNNSSQPVYRYLYSKVRPPLVDQSLASGLAGGTVKKEGAPKAPEPVGAPHACEIEYCMGNLHLIKDYAWTADDYKVSDTMSNFFANFIKAGNPNGDKLPEWPAAKAGDKQPPVMIIDVNSRAEKSTIEPRYDFLDASYMKK</sequence>
<dbReference type="RefSeq" id="WP_283346061.1">
    <property type="nucleotide sequence ID" value="NZ_JASHIF010000021.1"/>
</dbReference>
<dbReference type="EC" id="3.1.1.-" evidence="3"/>
<keyword evidence="6" id="KW-1185">Reference proteome</keyword>
<dbReference type="Pfam" id="PF00135">
    <property type="entry name" value="COesterase"/>
    <property type="match status" value="1"/>
</dbReference>
<dbReference type="Proteomes" id="UP001236507">
    <property type="component" value="Unassembled WGS sequence"/>
</dbReference>